<protein>
    <submittedName>
        <fullName evidence="1">Uncharacterized protein</fullName>
    </submittedName>
</protein>
<organism evidence="1">
    <name type="scientific">Panicum hallii</name>
    <dbReference type="NCBI Taxonomy" id="206008"/>
    <lineage>
        <taxon>Eukaryota</taxon>
        <taxon>Viridiplantae</taxon>
        <taxon>Streptophyta</taxon>
        <taxon>Embryophyta</taxon>
        <taxon>Tracheophyta</taxon>
        <taxon>Spermatophyta</taxon>
        <taxon>Magnoliopsida</taxon>
        <taxon>Liliopsida</taxon>
        <taxon>Poales</taxon>
        <taxon>Poaceae</taxon>
        <taxon>PACMAD clade</taxon>
        <taxon>Panicoideae</taxon>
        <taxon>Panicodae</taxon>
        <taxon>Paniceae</taxon>
        <taxon>Panicinae</taxon>
        <taxon>Panicum</taxon>
        <taxon>Panicum sect. Panicum</taxon>
    </lineage>
</organism>
<dbReference type="AlphaFoldDB" id="A0A2T8IGG1"/>
<gene>
    <name evidence="1" type="ORF">PAHAL_6G166400</name>
</gene>
<proteinExistence type="predicted"/>
<accession>A0A2T8IGG1</accession>
<reference evidence="1" key="1">
    <citation type="submission" date="2018-04" db="EMBL/GenBank/DDBJ databases">
        <title>WGS assembly of Panicum hallii.</title>
        <authorList>
            <person name="Lovell J."/>
            <person name="Jenkins J."/>
            <person name="Lowry D."/>
            <person name="Mamidi S."/>
            <person name="Sreedasyam A."/>
            <person name="Weng X."/>
            <person name="Barry K."/>
            <person name="Bonette J."/>
            <person name="Campitelli B."/>
            <person name="Daum C."/>
            <person name="Gordon S."/>
            <person name="Gould B."/>
            <person name="Lipzen A."/>
            <person name="Macqueen A."/>
            <person name="Palacio-Mejia J."/>
            <person name="Plott C."/>
            <person name="Shakirov E."/>
            <person name="Shu S."/>
            <person name="Yoshinaga Y."/>
            <person name="Zane M."/>
            <person name="Rokhsar D."/>
            <person name="Grimwood J."/>
            <person name="Schmutz J."/>
            <person name="Juenger T."/>
        </authorList>
    </citation>
    <scope>NUCLEOTIDE SEQUENCE [LARGE SCALE GENOMIC DNA]</scope>
    <source>
        <strain evidence="1">FIL2</strain>
    </source>
</reference>
<dbReference type="Gramene" id="PVH36774">
    <property type="protein sequence ID" value="PVH36774"/>
    <property type="gene ID" value="PAHAL_6G166400"/>
</dbReference>
<evidence type="ECO:0000313" key="1">
    <source>
        <dbReference type="EMBL" id="PVH36774.1"/>
    </source>
</evidence>
<dbReference type="EMBL" id="CM008051">
    <property type="protein sequence ID" value="PVH36774.1"/>
    <property type="molecule type" value="Genomic_DNA"/>
</dbReference>
<dbReference type="Proteomes" id="UP000243499">
    <property type="component" value="Chromosome 6"/>
</dbReference>
<name>A0A2T8IGG1_9POAL</name>
<sequence>MFTWFLFSGYYKLYGIKFYCFHNIEKLANFRPHENSIYIEMFDDSVLVSFAHS</sequence>